<proteinExistence type="predicted"/>
<dbReference type="RefSeq" id="WP_168984058.1">
    <property type="nucleotide sequence ID" value="NZ_JABAGI010000003.1"/>
</dbReference>
<feature type="transmembrane region" description="Helical" evidence="1">
    <location>
        <begin position="49"/>
        <end position="72"/>
    </location>
</feature>
<keyword evidence="1" id="KW-0812">Transmembrane</keyword>
<dbReference type="EMBL" id="JABAGI010000003">
    <property type="protein sequence ID" value="NME61964.1"/>
    <property type="molecule type" value="Genomic_DNA"/>
</dbReference>
<dbReference type="Proteomes" id="UP000588369">
    <property type="component" value="Unassembled WGS sequence"/>
</dbReference>
<dbReference type="AlphaFoldDB" id="A0A7X9NRM1"/>
<feature type="transmembrane region" description="Helical" evidence="1">
    <location>
        <begin position="20"/>
        <end position="42"/>
    </location>
</feature>
<keyword evidence="1" id="KW-1133">Transmembrane helix</keyword>
<comment type="caution">
    <text evidence="2">The sequence shown here is derived from an EMBL/GenBank/DDBJ whole genome shotgun (WGS) entry which is preliminary data.</text>
</comment>
<keyword evidence="1" id="KW-0472">Membrane</keyword>
<organism evidence="2 3">
    <name type="scientific">Bifidobacterium thermophilum</name>
    <dbReference type="NCBI Taxonomy" id="33905"/>
    <lineage>
        <taxon>Bacteria</taxon>
        <taxon>Bacillati</taxon>
        <taxon>Actinomycetota</taxon>
        <taxon>Actinomycetes</taxon>
        <taxon>Bifidobacteriales</taxon>
        <taxon>Bifidobacteriaceae</taxon>
        <taxon>Bifidobacterium</taxon>
    </lineage>
</organism>
<protein>
    <submittedName>
        <fullName evidence="2">Uncharacterized protein</fullName>
    </submittedName>
</protein>
<evidence type="ECO:0000313" key="3">
    <source>
        <dbReference type="Proteomes" id="UP000588369"/>
    </source>
</evidence>
<evidence type="ECO:0000313" key="2">
    <source>
        <dbReference type="EMBL" id="NME61964.1"/>
    </source>
</evidence>
<name>A0A7X9NRM1_9BIFI</name>
<accession>A0A7X9NRM1</accession>
<gene>
    <name evidence="2" type="ORF">HF844_03970</name>
</gene>
<reference evidence="2 3" key="1">
    <citation type="submission" date="2020-04" db="EMBL/GenBank/DDBJ databases">
        <authorList>
            <person name="Hitch T.C.A."/>
            <person name="Wylensek D."/>
            <person name="Clavel T."/>
        </authorList>
    </citation>
    <scope>NUCLEOTIDE SEQUENCE [LARGE SCALE GENOMIC DNA]</scope>
    <source>
        <strain evidence="2 3">BSM-130-P53-3C</strain>
    </source>
</reference>
<sequence length="130" mass="13146">MHTSILLHTLWGLDSTRLLSAGLLIGAMLLAPGAVVFAGGLLRRRAWAMAGAALIAVGLAVGAGAVGMAGTLHTADVQTLESAAGVSDITGWSPLRHGGTVMYTRDGSRRAGRLLFADGTVTLVEAATAP</sequence>
<evidence type="ECO:0000256" key="1">
    <source>
        <dbReference type="SAM" id="Phobius"/>
    </source>
</evidence>